<dbReference type="EMBL" id="JBHTLR010000013">
    <property type="protein sequence ID" value="MFD1217275.1"/>
    <property type="molecule type" value="Genomic_DNA"/>
</dbReference>
<dbReference type="Proteomes" id="UP001597264">
    <property type="component" value="Unassembled WGS sequence"/>
</dbReference>
<dbReference type="Gene3D" id="2.60.40.1180">
    <property type="entry name" value="Golgi alpha-mannosidase II"/>
    <property type="match status" value="1"/>
</dbReference>
<dbReference type="PANTHER" id="PTHR31084:SF0">
    <property type="entry name" value="ALPHA-L-FUCOSIDASE 2"/>
    <property type="match status" value="1"/>
</dbReference>
<organism evidence="5 6">
    <name type="scientific">Microbulbifer celer</name>
    <dbReference type="NCBI Taxonomy" id="435905"/>
    <lineage>
        <taxon>Bacteria</taxon>
        <taxon>Pseudomonadati</taxon>
        <taxon>Pseudomonadota</taxon>
        <taxon>Gammaproteobacteria</taxon>
        <taxon>Cellvibrionales</taxon>
        <taxon>Microbulbiferaceae</taxon>
        <taxon>Microbulbifer</taxon>
    </lineage>
</organism>
<accession>A0ABW3UBU6</accession>
<reference evidence="6" key="1">
    <citation type="journal article" date="2019" name="Int. J. Syst. Evol. Microbiol.">
        <title>The Global Catalogue of Microorganisms (GCM) 10K type strain sequencing project: providing services to taxonomists for standard genome sequencing and annotation.</title>
        <authorList>
            <consortium name="The Broad Institute Genomics Platform"/>
            <consortium name="The Broad Institute Genome Sequencing Center for Infectious Disease"/>
            <person name="Wu L."/>
            <person name="Ma J."/>
        </authorList>
    </citation>
    <scope>NUCLEOTIDE SEQUENCE [LARGE SCALE GENOMIC DNA]</scope>
    <source>
        <strain evidence="6">CCUG 54356</strain>
    </source>
</reference>
<feature type="domain" description="Glycosyl hydrolase family 95 N-terminal" evidence="2">
    <location>
        <begin position="49"/>
        <end position="293"/>
    </location>
</feature>
<dbReference type="InterPro" id="IPR012341">
    <property type="entry name" value="6hp_glycosidase-like_sf"/>
</dbReference>
<dbReference type="PANTHER" id="PTHR31084">
    <property type="entry name" value="ALPHA-L-FUCOSIDASE 2"/>
    <property type="match status" value="1"/>
</dbReference>
<dbReference type="RefSeq" id="WP_230435899.1">
    <property type="nucleotide sequence ID" value="NZ_CP087715.1"/>
</dbReference>
<dbReference type="InterPro" id="IPR016518">
    <property type="entry name" value="Alpha-L-fucosidase"/>
</dbReference>
<dbReference type="GO" id="GO:0016787">
    <property type="term" value="F:hydrolase activity"/>
    <property type="evidence" value="ECO:0007669"/>
    <property type="project" value="UniProtKB-KW"/>
</dbReference>
<dbReference type="Gene3D" id="1.50.10.10">
    <property type="match status" value="1"/>
</dbReference>
<keyword evidence="1" id="KW-0732">Signal</keyword>
<dbReference type="InterPro" id="IPR054363">
    <property type="entry name" value="GH95_cat"/>
</dbReference>
<feature type="chain" id="PRO_5045968685" evidence="1">
    <location>
        <begin position="36"/>
        <end position="828"/>
    </location>
</feature>
<dbReference type="InterPro" id="IPR027414">
    <property type="entry name" value="GH95_N_dom"/>
</dbReference>
<dbReference type="Gene3D" id="2.70.98.50">
    <property type="entry name" value="putative glycoside hydrolase family protein from bacillus halodurans"/>
    <property type="match status" value="1"/>
</dbReference>
<feature type="domain" description="Glycosyl hydrolase family 95 catalytic" evidence="4">
    <location>
        <begin position="323"/>
        <end position="720"/>
    </location>
</feature>
<keyword evidence="6" id="KW-1185">Reference proteome</keyword>
<dbReference type="SUPFAM" id="SSF48208">
    <property type="entry name" value="Six-hairpin glycosidases"/>
    <property type="match status" value="1"/>
</dbReference>
<protein>
    <submittedName>
        <fullName evidence="5">Glycoside hydrolase N-terminal domain-containing protein</fullName>
    </submittedName>
</protein>
<evidence type="ECO:0000259" key="3">
    <source>
        <dbReference type="Pfam" id="PF21307"/>
    </source>
</evidence>
<sequence>MKTVHARAQSADQSVYTVAGALAAVCLTLSTATCAAVSAKEAGPAPLALWFDHPAQDWETESLPIGNGALGATVQGGITRDILQFNEKTLWTGGPASKQNGPRGYDFGLPREPRHQALAQMRAALAEKGQLAPQAVAKVLGNPITAYGNYQSFGDLVLEFPAADTVADYRRALDLDNGTASVSYTAGGVHYTREYLASYPDEVIAVHLRADRPGHIQFRAQLQIPDNRSAEVHIQDQRVTISGALDDNGLGYETQLQLIADGGEVTTKEDGSFTVAGADSATLLITAGTEYAAEYPQYRGQNPHRMVQARMDRASRKVHRHGYPVLRAAHVKDYRNLFARVNLNLTGATESQIRKRDVPIDQRLDHYGAGDTTSDRALEELYFQFGRYLLISSSRDGSLPANLQGVWNNSATPPWNADYHANINLQMNYWPAEVTNLSETTGPLFDFIDSLQKPGAVAAEKLLGARGWTLFLNTNIWGFTGVIDWPTAFWQPEAGAWLADHYYEHYRFNLDKTFLRERAYPVMKGAAQFWLDSLVPDPRDGKLVVSPSYSPEHGNFTIGAAMSQQLVHELLTNTRAAASLLGDSAFVDELNGTLENLDPGLRIGSWGQLQEWKSDLDDPENQHRHVSQLYALFPGEGIGPHTPDLQEATRTSLKARGDVGTGWSRAWKIALWAHLDNGDRAHRILAAQLKDSTLPNLWSTHPPFQIDGNFGATAGMAEMLIQSDDRHIQLLPALPDAWNSGSVTGLRARGDVTVDMAWHNQQLQRATLVSGNDRNIQIKLQDAGPFTLRDSDSGKVLALRGKGNTRAFTARAGKSYLLTRTTHKKSLQ</sequence>
<comment type="caution">
    <text evidence="5">The sequence shown here is derived from an EMBL/GenBank/DDBJ whole genome shotgun (WGS) entry which is preliminary data.</text>
</comment>
<proteinExistence type="predicted"/>
<evidence type="ECO:0000313" key="5">
    <source>
        <dbReference type="EMBL" id="MFD1217275.1"/>
    </source>
</evidence>
<evidence type="ECO:0000256" key="1">
    <source>
        <dbReference type="SAM" id="SignalP"/>
    </source>
</evidence>
<keyword evidence="5" id="KW-0378">Hydrolase</keyword>
<dbReference type="Pfam" id="PF22124">
    <property type="entry name" value="Glyco_hydro_95_cat"/>
    <property type="match status" value="1"/>
</dbReference>
<dbReference type="PIRSF" id="PIRSF007663">
    <property type="entry name" value="UCP007663"/>
    <property type="match status" value="1"/>
</dbReference>
<feature type="signal peptide" evidence="1">
    <location>
        <begin position="1"/>
        <end position="35"/>
    </location>
</feature>
<feature type="domain" description="Alpha fucosidase A-like C-terminal" evidence="3">
    <location>
        <begin position="722"/>
        <end position="817"/>
    </location>
</feature>
<evidence type="ECO:0000259" key="2">
    <source>
        <dbReference type="Pfam" id="PF14498"/>
    </source>
</evidence>
<evidence type="ECO:0000313" key="6">
    <source>
        <dbReference type="Proteomes" id="UP001597264"/>
    </source>
</evidence>
<dbReference type="InterPro" id="IPR013780">
    <property type="entry name" value="Glyco_hydro_b"/>
</dbReference>
<evidence type="ECO:0000259" key="4">
    <source>
        <dbReference type="Pfam" id="PF22124"/>
    </source>
</evidence>
<dbReference type="InterPro" id="IPR049053">
    <property type="entry name" value="AFCA-like_C"/>
</dbReference>
<gene>
    <name evidence="5" type="ORF">ACFQ2X_11750</name>
</gene>
<dbReference type="Pfam" id="PF14498">
    <property type="entry name" value="Glyco_hyd_65N_2"/>
    <property type="match status" value="1"/>
</dbReference>
<dbReference type="InterPro" id="IPR008928">
    <property type="entry name" value="6-hairpin_glycosidase_sf"/>
</dbReference>
<name>A0ABW3UBU6_9GAMM</name>
<dbReference type="Pfam" id="PF21307">
    <property type="entry name" value="Glyco_hydro_95_C"/>
    <property type="match status" value="1"/>
</dbReference>